<evidence type="ECO:0000313" key="3">
    <source>
        <dbReference type="Proteomes" id="UP000324800"/>
    </source>
</evidence>
<dbReference type="Proteomes" id="UP000324800">
    <property type="component" value="Unassembled WGS sequence"/>
</dbReference>
<comment type="caution">
    <text evidence="2">The sequence shown here is derived from an EMBL/GenBank/DDBJ whole genome shotgun (WGS) entry which is preliminary data.</text>
</comment>
<reference evidence="2 3" key="1">
    <citation type="submission" date="2019-03" db="EMBL/GenBank/DDBJ databases">
        <title>Single cell metagenomics reveals metabolic interactions within the superorganism composed of flagellate Streblomastix strix and complex community of Bacteroidetes bacteria on its surface.</title>
        <authorList>
            <person name="Treitli S.C."/>
            <person name="Kolisko M."/>
            <person name="Husnik F."/>
            <person name="Keeling P."/>
            <person name="Hampl V."/>
        </authorList>
    </citation>
    <scope>NUCLEOTIDE SEQUENCE [LARGE SCALE GENOMIC DNA]</scope>
    <source>
        <strain evidence="2">ST1C</strain>
    </source>
</reference>
<name>A0A5J4TPE3_9EUKA</name>
<dbReference type="AlphaFoldDB" id="A0A5J4TPE3"/>
<keyword evidence="1" id="KW-0812">Transmembrane</keyword>
<dbReference type="OrthoDB" id="420519at2759"/>
<protein>
    <submittedName>
        <fullName evidence="2">Uncharacterized protein</fullName>
    </submittedName>
</protein>
<sequence length="105" mass="12031">MFFQVAMDQAIIFGVGASFDFSRTADDRPGFPVALTLKTILFHHLVSLTFDSCIIFVIALIREIEIQLIISIMLFEMPSEDAQVSDIKYLHCNDDPWKRFLPFSN</sequence>
<keyword evidence="1" id="KW-0472">Membrane</keyword>
<evidence type="ECO:0000256" key="1">
    <source>
        <dbReference type="SAM" id="Phobius"/>
    </source>
</evidence>
<feature type="transmembrane region" description="Helical" evidence="1">
    <location>
        <begin position="40"/>
        <end position="61"/>
    </location>
</feature>
<dbReference type="EMBL" id="SNRW01027433">
    <property type="protein sequence ID" value="KAA6360097.1"/>
    <property type="molecule type" value="Genomic_DNA"/>
</dbReference>
<organism evidence="2 3">
    <name type="scientific">Streblomastix strix</name>
    <dbReference type="NCBI Taxonomy" id="222440"/>
    <lineage>
        <taxon>Eukaryota</taxon>
        <taxon>Metamonada</taxon>
        <taxon>Preaxostyla</taxon>
        <taxon>Oxymonadida</taxon>
        <taxon>Streblomastigidae</taxon>
        <taxon>Streblomastix</taxon>
    </lineage>
</organism>
<keyword evidence="1" id="KW-1133">Transmembrane helix</keyword>
<evidence type="ECO:0000313" key="2">
    <source>
        <dbReference type="EMBL" id="KAA6360097.1"/>
    </source>
</evidence>
<gene>
    <name evidence="2" type="ORF">EZS28_044376</name>
</gene>
<proteinExistence type="predicted"/>
<accession>A0A5J4TPE3</accession>